<name>A0ABW4LCX4_9MICO</name>
<feature type="non-terminal residue" evidence="2">
    <location>
        <position position="97"/>
    </location>
</feature>
<dbReference type="EMBL" id="JBHUEA010000003">
    <property type="protein sequence ID" value="MFD1720643.1"/>
    <property type="molecule type" value="Genomic_DNA"/>
</dbReference>
<gene>
    <name evidence="2" type="ORF">ACFSBI_03705</name>
</gene>
<feature type="region of interest" description="Disordered" evidence="1">
    <location>
        <begin position="1"/>
        <end position="97"/>
    </location>
</feature>
<evidence type="ECO:0000313" key="3">
    <source>
        <dbReference type="Proteomes" id="UP001597347"/>
    </source>
</evidence>
<dbReference type="Proteomes" id="UP001597347">
    <property type="component" value="Unassembled WGS sequence"/>
</dbReference>
<feature type="compositionally biased region" description="Basic and acidic residues" evidence="1">
    <location>
        <begin position="36"/>
        <end position="63"/>
    </location>
</feature>
<comment type="caution">
    <text evidence="2">The sequence shown here is derived from an EMBL/GenBank/DDBJ whole genome shotgun (WGS) entry which is preliminary data.</text>
</comment>
<reference evidence="3" key="1">
    <citation type="journal article" date="2019" name="Int. J. Syst. Evol. Microbiol.">
        <title>The Global Catalogue of Microorganisms (GCM) 10K type strain sequencing project: providing services to taxonomists for standard genome sequencing and annotation.</title>
        <authorList>
            <consortium name="The Broad Institute Genomics Platform"/>
            <consortium name="The Broad Institute Genome Sequencing Center for Infectious Disease"/>
            <person name="Wu L."/>
            <person name="Ma J."/>
        </authorList>
    </citation>
    <scope>NUCLEOTIDE SEQUENCE [LARGE SCALE GENOMIC DNA]</scope>
    <source>
        <strain evidence="3">CGMCC 1.12471</strain>
    </source>
</reference>
<evidence type="ECO:0000256" key="1">
    <source>
        <dbReference type="SAM" id="MobiDB-lite"/>
    </source>
</evidence>
<proteinExistence type="predicted"/>
<evidence type="ECO:0000313" key="2">
    <source>
        <dbReference type="EMBL" id="MFD1720643.1"/>
    </source>
</evidence>
<feature type="compositionally biased region" description="Basic and acidic residues" evidence="1">
    <location>
        <begin position="12"/>
        <end position="25"/>
    </location>
</feature>
<sequence>MPAHGRNNRTPDGAKRRWTADDRARRTAAPTRGRTQRADDTGRAARRAAEFGEGGGSRERRPDWFPGGRTADDARGRRGRDERADRRRGDRPVRGRH</sequence>
<protein>
    <submittedName>
        <fullName evidence="2">Uncharacterized protein</fullName>
    </submittedName>
</protein>
<accession>A0ABW4LCX4</accession>
<keyword evidence="3" id="KW-1185">Reference proteome</keyword>
<organism evidence="2 3">
    <name type="scientific">Amnibacterium endophyticum</name>
    <dbReference type="NCBI Taxonomy" id="2109337"/>
    <lineage>
        <taxon>Bacteria</taxon>
        <taxon>Bacillati</taxon>
        <taxon>Actinomycetota</taxon>
        <taxon>Actinomycetes</taxon>
        <taxon>Micrococcales</taxon>
        <taxon>Microbacteriaceae</taxon>
        <taxon>Amnibacterium</taxon>
    </lineage>
</organism>
<feature type="compositionally biased region" description="Basic and acidic residues" evidence="1">
    <location>
        <begin position="70"/>
        <end position="97"/>
    </location>
</feature>